<evidence type="ECO:0000259" key="2">
    <source>
        <dbReference type="Pfam" id="PF12740"/>
    </source>
</evidence>
<dbReference type="SUPFAM" id="SSF53474">
    <property type="entry name" value="alpha/beta-Hydrolases"/>
    <property type="match status" value="1"/>
</dbReference>
<accession>A0A5N0EBS4</accession>
<name>A0A5N0EBS4_9NOCA</name>
<protein>
    <submittedName>
        <fullName evidence="3">Alpha/beta hydrolase</fullName>
    </submittedName>
</protein>
<keyword evidence="3" id="KW-0378">Hydrolase</keyword>
<feature type="chain" id="PRO_5024402296" evidence="1">
    <location>
        <begin position="33"/>
        <end position="338"/>
    </location>
</feature>
<dbReference type="PANTHER" id="PTHR33428:SF14">
    <property type="entry name" value="CARBOXYLESTERASE TYPE B DOMAIN-CONTAINING PROTEIN"/>
    <property type="match status" value="1"/>
</dbReference>
<dbReference type="Proteomes" id="UP000323876">
    <property type="component" value="Unassembled WGS sequence"/>
</dbReference>
<evidence type="ECO:0000313" key="3">
    <source>
        <dbReference type="EMBL" id="KAA8885959.1"/>
    </source>
</evidence>
<keyword evidence="4" id="KW-1185">Reference proteome</keyword>
<feature type="domain" description="PET hydrolase/cutinase-like" evidence="2">
    <location>
        <begin position="101"/>
        <end position="300"/>
    </location>
</feature>
<feature type="signal peptide" evidence="1">
    <location>
        <begin position="1"/>
        <end position="32"/>
    </location>
</feature>
<gene>
    <name evidence="3" type="ORF">F3087_25365</name>
</gene>
<dbReference type="PANTHER" id="PTHR33428">
    <property type="entry name" value="CHLOROPHYLLASE-2, CHLOROPLASTIC"/>
    <property type="match status" value="1"/>
</dbReference>
<dbReference type="InterPro" id="IPR029058">
    <property type="entry name" value="AB_hydrolase_fold"/>
</dbReference>
<organism evidence="3 4">
    <name type="scientific">Nocardia colli</name>
    <dbReference type="NCBI Taxonomy" id="2545717"/>
    <lineage>
        <taxon>Bacteria</taxon>
        <taxon>Bacillati</taxon>
        <taxon>Actinomycetota</taxon>
        <taxon>Actinomycetes</taxon>
        <taxon>Mycobacteriales</taxon>
        <taxon>Nocardiaceae</taxon>
        <taxon>Nocardia</taxon>
    </lineage>
</organism>
<dbReference type="RefSeq" id="WP_150404535.1">
    <property type="nucleotide sequence ID" value="NZ_VXLC01000014.1"/>
</dbReference>
<comment type="caution">
    <text evidence="3">The sequence shown here is derived from an EMBL/GenBank/DDBJ whole genome shotgun (WGS) entry which is preliminary data.</text>
</comment>
<dbReference type="GO" id="GO:0016787">
    <property type="term" value="F:hydrolase activity"/>
    <property type="evidence" value="ECO:0007669"/>
    <property type="project" value="UniProtKB-KW"/>
</dbReference>
<dbReference type="Gene3D" id="3.40.50.1820">
    <property type="entry name" value="alpha/beta hydrolase"/>
    <property type="match status" value="1"/>
</dbReference>
<reference evidence="3 4" key="1">
    <citation type="submission" date="2019-09" db="EMBL/GenBank/DDBJ databases">
        <authorList>
            <person name="Wang X."/>
        </authorList>
    </citation>
    <scope>NUCLEOTIDE SEQUENCE [LARGE SCALE GENOMIC DNA]</scope>
    <source>
        <strain evidence="3 4">CICC 11023</strain>
    </source>
</reference>
<dbReference type="OrthoDB" id="4369024at2"/>
<dbReference type="EMBL" id="VXLC01000014">
    <property type="protein sequence ID" value="KAA8885959.1"/>
    <property type="molecule type" value="Genomic_DNA"/>
</dbReference>
<proteinExistence type="predicted"/>
<evidence type="ECO:0000256" key="1">
    <source>
        <dbReference type="SAM" id="SignalP"/>
    </source>
</evidence>
<dbReference type="InterPro" id="IPR041127">
    <property type="entry name" value="PET_hydrolase/cutinase-like"/>
</dbReference>
<dbReference type="AlphaFoldDB" id="A0A5N0EBS4"/>
<keyword evidence="1" id="KW-0732">Signal</keyword>
<sequence>MTRYAARMRSGIAVVVATVAVLAAVATVPAIADQPEPGPTAQSVFNKPGPHPVATAVRTNPCQESVWGMFQHIVVHLFANRDDMTCTQAFPNGLESPIGVNTYYPADIADLPGAPLLVFTSGFDANPGMYDALARQWASNGFVVAIPYEFFNSLAYVPALGVAAAVVANRDPNSPLYNKVDLSRTLFAGHSGGGQASLQAGTLFPGIASLIDPAMRVRGVLAIEPGPLAVGALVSVPTLFLTGYNDFVVPDFAWVRWWQYNLTFQAPAWIANARGVSHFSPVDGLDNYLSAGTALAWLRYQAFGDGVAKDYFVGPNWRLPADKTYFSVERNALADALN</sequence>
<evidence type="ECO:0000313" key="4">
    <source>
        <dbReference type="Proteomes" id="UP000323876"/>
    </source>
</evidence>
<dbReference type="Pfam" id="PF12740">
    <property type="entry name" value="PETase"/>
    <property type="match status" value="1"/>
</dbReference>